<dbReference type="PANTHER" id="PTHR37810:SF5">
    <property type="entry name" value="IMMUNITY PROTEIN SDPI"/>
    <property type="match status" value="1"/>
</dbReference>
<feature type="transmembrane region" description="Helical" evidence="1">
    <location>
        <begin position="7"/>
        <end position="24"/>
    </location>
</feature>
<keyword evidence="1" id="KW-1133">Transmembrane helix</keyword>
<feature type="transmembrane region" description="Helical" evidence="1">
    <location>
        <begin position="50"/>
        <end position="71"/>
    </location>
</feature>
<feature type="transmembrane region" description="Helical" evidence="1">
    <location>
        <begin position="192"/>
        <end position="212"/>
    </location>
</feature>
<dbReference type="Proteomes" id="UP000546031">
    <property type="component" value="Unassembled WGS sequence"/>
</dbReference>
<proteinExistence type="predicted"/>
<gene>
    <name evidence="3" type="ORF">HUO12_01385</name>
</gene>
<dbReference type="EMBL" id="JABWTA010000001">
    <property type="protein sequence ID" value="NVE93545.1"/>
    <property type="molecule type" value="Genomic_DNA"/>
</dbReference>
<evidence type="ECO:0000313" key="4">
    <source>
        <dbReference type="Proteomes" id="UP000546031"/>
    </source>
</evidence>
<evidence type="ECO:0000259" key="2">
    <source>
        <dbReference type="Pfam" id="PF07853"/>
    </source>
</evidence>
<organism evidence="3 4">
    <name type="scientific">Altererythrobacter lutimaris</name>
    <dbReference type="NCBI Taxonomy" id="2743979"/>
    <lineage>
        <taxon>Bacteria</taxon>
        <taxon>Pseudomonadati</taxon>
        <taxon>Pseudomonadota</taxon>
        <taxon>Alphaproteobacteria</taxon>
        <taxon>Sphingomonadales</taxon>
        <taxon>Erythrobacteraceae</taxon>
        <taxon>Altererythrobacter</taxon>
    </lineage>
</organism>
<feature type="transmembrane region" description="Helical" evidence="1">
    <location>
        <begin position="92"/>
        <end position="111"/>
    </location>
</feature>
<feature type="domain" description="DUF1648" evidence="2">
    <location>
        <begin position="13"/>
        <end position="61"/>
    </location>
</feature>
<accession>A0A850H8J5</accession>
<dbReference type="InterPro" id="IPR025962">
    <property type="entry name" value="SdpI/YhfL"/>
</dbReference>
<sequence length="224" mass="23964">MSFRGLFFGSMVVVAAMVVFAFIAESRLPAGTELPIHWNAAGVPDDFAPALQALLLSPAILAGASVLFWLLPSLEPLQNKLEGSAPLLKVSWLGIILLMCILQAVVGLPAFGIEMPINAVLLGVGLLFLLIGNALPKSRPGFFVGIRTPWTITDTDNWIATHRLGGKLFMLAGAIIAALSLVPGILEMTAVVVVTAVLFAAFVPLVYSWWFWRTRAKTSGGDRP</sequence>
<evidence type="ECO:0000256" key="1">
    <source>
        <dbReference type="SAM" id="Phobius"/>
    </source>
</evidence>
<dbReference type="InterPro" id="IPR012867">
    <property type="entry name" value="DUF1648"/>
</dbReference>
<name>A0A850H8J5_9SPHN</name>
<evidence type="ECO:0000313" key="3">
    <source>
        <dbReference type="EMBL" id="NVE93545.1"/>
    </source>
</evidence>
<comment type="caution">
    <text evidence="3">The sequence shown here is derived from an EMBL/GenBank/DDBJ whole genome shotgun (WGS) entry which is preliminary data.</text>
</comment>
<dbReference type="Pfam" id="PF13630">
    <property type="entry name" value="SdpI"/>
    <property type="match status" value="1"/>
</dbReference>
<dbReference type="AlphaFoldDB" id="A0A850H8J5"/>
<keyword evidence="1" id="KW-0812">Transmembrane</keyword>
<feature type="transmembrane region" description="Helical" evidence="1">
    <location>
        <begin position="168"/>
        <end position="186"/>
    </location>
</feature>
<keyword evidence="1" id="KW-0472">Membrane</keyword>
<dbReference type="Pfam" id="PF07853">
    <property type="entry name" value="DUF1648"/>
    <property type="match status" value="1"/>
</dbReference>
<protein>
    <submittedName>
        <fullName evidence="3">SdpI family protein</fullName>
    </submittedName>
</protein>
<dbReference type="GO" id="GO:0009636">
    <property type="term" value="P:response to toxic substance"/>
    <property type="evidence" value="ECO:0007669"/>
    <property type="project" value="TreeGrafter"/>
</dbReference>
<keyword evidence="4" id="KW-1185">Reference proteome</keyword>
<dbReference type="PANTHER" id="PTHR37810">
    <property type="entry name" value="IMMUNITY PROTEIN SDPI"/>
    <property type="match status" value="1"/>
</dbReference>
<reference evidence="3 4" key="1">
    <citation type="submission" date="2020-06" db="EMBL/GenBank/DDBJ databases">
        <title>Altererythrobacter lutimaris sp. nov., a marine bacterium isolated from a tidal flat.</title>
        <authorList>
            <person name="Kim D."/>
            <person name="Yoo Y."/>
            <person name="Kim J.-J."/>
        </authorList>
    </citation>
    <scope>NUCLEOTIDE SEQUENCE [LARGE SCALE GENOMIC DNA]</scope>
    <source>
        <strain evidence="3 4">JGD-16</strain>
    </source>
</reference>
<dbReference type="PIRSF" id="PIRSF038959">
    <property type="entry name" value="SdpI"/>
    <property type="match status" value="1"/>
</dbReference>
<feature type="transmembrane region" description="Helical" evidence="1">
    <location>
        <begin position="117"/>
        <end position="135"/>
    </location>
</feature>
<dbReference type="InterPro" id="IPR026272">
    <property type="entry name" value="SdpI"/>
</dbReference>